<organism evidence="1">
    <name type="scientific">hydrothermal vent metagenome</name>
    <dbReference type="NCBI Taxonomy" id="652676"/>
    <lineage>
        <taxon>unclassified sequences</taxon>
        <taxon>metagenomes</taxon>
        <taxon>ecological metagenomes</taxon>
    </lineage>
</organism>
<evidence type="ECO:0000313" key="1">
    <source>
        <dbReference type="EMBL" id="VAX20276.1"/>
    </source>
</evidence>
<protein>
    <submittedName>
        <fullName evidence="1">Uncharacterized protein</fullName>
    </submittedName>
</protein>
<proteinExistence type="predicted"/>
<gene>
    <name evidence="1" type="ORF">MNBD_NITROSPINAE02-2189</name>
</gene>
<accession>A0A3B1BPL9</accession>
<dbReference type="SUPFAM" id="SSF55594">
    <property type="entry name" value="HPr-like"/>
    <property type="match status" value="1"/>
</dbReference>
<dbReference type="EMBL" id="UOGE01000053">
    <property type="protein sequence ID" value="VAX20276.1"/>
    <property type="molecule type" value="Genomic_DNA"/>
</dbReference>
<name>A0A3B1BPL9_9ZZZZ</name>
<sequence length="436" mass="50317">MEKTRSLSPIISEEDFLPLVEEKSRDFLSILNVLTDEKVAVNSVYYFTLMHEADKLESFLDDYGARTNLRWLFFSELVACVRNFALAGFQIYHILNRYPDYIGKEGDQLLKEFQIRSYDELEYFSLVLRGFYEAMVEEIKSLGAQVSINPIDKGTWGFKVTPQLPYTITGELASNEEERIVSLAQEYRKTVKYFRQNGLDRKIKATSLTEIIPAKINENLMAEMEIRLHNLQSEYDTYIRGGAQEKENAEVASIRGLTAIPMHLFEALKWLVHFYERHENEIRKNDVTAKIPALAQNEKLLSCIVDYCLHYCAKYLNQGNQVAENILSSFVKPITYELPIPRPHGFHARPATYITLIAQEHGTEVNMIVNGERFDCRSVLELLQAGGMLADLKDQTVIVEGDKRTLDDLKILADHNYCEDQDIPQELSYIRIMRNL</sequence>
<dbReference type="AlphaFoldDB" id="A0A3B1BPL9"/>
<dbReference type="InterPro" id="IPR035895">
    <property type="entry name" value="HPr-like_sf"/>
</dbReference>
<dbReference type="Gene3D" id="3.30.1340.10">
    <property type="entry name" value="HPr-like"/>
    <property type="match status" value="1"/>
</dbReference>
<reference evidence="1" key="1">
    <citation type="submission" date="2018-06" db="EMBL/GenBank/DDBJ databases">
        <authorList>
            <person name="Zhirakovskaya E."/>
        </authorList>
    </citation>
    <scope>NUCLEOTIDE SEQUENCE</scope>
</reference>